<dbReference type="InterPro" id="IPR003593">
    <property type="entry name" value="AAA+_ATPase"/>
</dbReference>
<comment type="similarity">
    <text evidence="1">Belongs to the ABC transporter superfamily.</text>
</comment>
<dbReference type="Pfam" id="PF00005">
    <property type="entry name" value="ABC_tran"/>
    <property type="match status" value="1"/>
</dbReference>
<keyword evidence="2" id="KW-0813">Transport</keyword>
<keyword evidence="7" id="KW-0029">Amino-acid transport</keyword>
<dbReference type="PANTHER" id="PTHR43166:SF30">
    <property type="entry name" value="METHIONINE IMPORT ATP-BINDING PROTEIN METN"/>
    <property type="match status" value="1"/>
</dbReference>
<protein>
    <submittedName>
        <fullName evidence="10">Methionine import ATP-binding protein MetN</fullName>
        <ecNumber evidence="10">3.6.3.-</ecNumber>
    </submittedName>
</protein>
<keyword evidence="10" id="KW-0378">Hydrolase</keyword>
<dbReference type="InterPro" id="IPR018449">
    <property type="entry name" value="NIL_domain"/>
</dbReference>
<dbReference type="GO" id="GO:0005524">
    <property type="term" value="F:ATP binding"/>
    <property type="evidence" value="ECO:0007669"/>
    <property type="project" value="UniProtKB-KW"/>
</dbReference>
<evidence type="ECO:0000256" key="3">
    <source>
        <dbReference type="ARBA" id="ARBA00022475"/>
    </source>
</evidence>
<reference evidence="10" key="1">
    <citation type="submission" date="2021-06" db="EMBL/GenBank/DDBJ databases">
        <authorList>
            <person name="Criscuolo A."/>
        </authorList>
    </citation>
    <scope>NUCLEOTIDE SEQUENCE</scope>
    <source>
        <strain evidence="10">CIP111600</strain>
    </source>
</reference>
<dbReference type="Proteomes" id="UP000693672">
    <property type="component" value="Unassembled WGS sequence"/>
</dbReference>
<dbReference type="CDD" id="cd03258">
    <property type="entry name" value="ABC_MetN_methionine_transporter"/>
    <property type="match status" value="1"/>
</dbReference>
<comment type="caution">
    <text evidence="10">The sequence shown here is derived from an EMBL/GenBank/DDBJ whole genome shotgun (WGS) entry which is preliminary data.</text>
</comment>
<dbReference type="PROSITE" id="PS00211">
    <property type="entry name" value="ABC_TRANSPORTER_1"/>
    <property type="match status" value="1"/>
</dbReference>
<evidence type="ECO:0000259" key="9">
    <source>
        <dbReference type="PROSITE" id="PS50893"/>
    </source>
</evidence>
<dbReference type="PANTHER" id="PTHR43166">
    <property type="entry name" value="AMINO ACID IMPORT ATP-BINDING PROTEIN"/>
    <property type="match status" value="1"/>
</dbReference>
<sequence length="347" mass="38233">MFLLGGSFMIELRHLHKQYKTKNGIVTGVHDVNLTIAKGTIFGIVGYSGAGKSSVLRCINLLERPTSGEVIVDGVNLTSLAGEGLRLARQKIGIIFQHFHLISSKTVFENVAFALKAAGKSASDFAPRVRELLQLVGLSDKADHYPAQLSGGQKQRVGIARALANDPQVLLCDEATSALDPMTTQSILSLLREINQKLGITIVLITHEMDVVKELCHQVAIMNNGRIIEEGAVYDLFADPKQPLTKEFVQNTLEFKLPRKLWDKRDPNGRIVKVLFRNEAAEQAVIYEMLKHIPVKTNILHGKIDYIGDKPLGTFIMEITGDSAQLEQALQFLRDQQCGVEVVTDAG</sequence>
<feature type="domain" description="ABC transporter" evidence="9">
    <location>
        <begin position="10"/>
        <end position="249"/>
    </location>
</feature>
<organism evidence="10 11">
    <name type="scientific">Paenibacillus solanacearum</name>
    <dbReference type="NCBI Taxonomy" id="2048548"/>
    <lineage>
        <taxon>Bacteria</taxon>
        <taxon>Bacillati</taxon>
        <taxon>Bacillota</taxon>
        <taxon>Bacilli</taxon>
        <taxon>Bacillales</taxon>
        <taxon>Paenibacillaceae</taxon>
        <taxon>Paenibacillus</taxon>
    </lineage>
</organism>
<evidence type="ECO:0000256" key="7">
    <source>
        <dbReference type="ARBA" id="ARBA00022970"/>
    </source>
</evidence>
<keyword evidence="3" id="KW-1003">Cell membrane</keyword>
<name>A0A916K8T2_9BACL</name>
<dbReference type="EMBL" id="CAJVAS010000036">
    <property type="protein sequence ID" value="CAG7646963.1"/>
    <property type="molecule type" value="Genomic_DNA"/>
</dbReference>
<evidence type="ECO:0000256" key="6">
    <source>
        <dbReference type="ARBA" id="ARBA00022967"/>
    </source>
</evidence>
<evidence type="ECO:0000313" key="11">
    <source>
        <dbReference type="Proteomes" id="UP000693672"/>
    </source>
</evidence>
<dbReference type="InterPro" id="IPR003439">
    <property type="entry name" value="ABC_transporter-like_ATP-bd"/>
</dbReference>
<evidence type="ECO:0000256" key="1">
    <source>
        <dbReference type="ARBA" id="ARBA00005417"/>
    </source>
</evidence>
<keyword evidence="4" id="KW-0547">Nucleotide-binding</keyword>
<gene>
    <name evidence="10" type="primary">metN_2</name>
    <name evidence="10" type="ORF">PAESOLCIP111_05282</name>
</gene>
<dbReference type="SMART" id="SM00930">
    <property type="entry name" value="NIL"/>
    <property type="match status" value="1"/>
</dbReference>
<keyword evidence="5 10" id="KW-0067">ATP-binding</keyword>
<dbReference type="GO" id="GO:0016887">
    <property type="term" value="F:ATP hydrolysis activity"/>
    <property type="evidence" value="ECO:0007669"/>
    <property type="project" value="InterPro"/>
</dbReference>
<evidence type="ECO:0000256" key="8">
    <source>
        <dbReference type="ARBA" id="ARBA00023136"/>
    </source>
</evidence>
<dbReference type="InterPro" id="IPR017871">
    <property type="entry name" value="ABC_transporter-like_CS"/>
</dbReference>
<evidence type="ECO:0000256" key="4">
    <source>
        <dbReference type="ARBA" id="ARBA00022741"/>
    </source>
</evidence>
<accession>A0A916K8T2</accession>
<keyword evidence="6" id="KW-1278">Translocase</keyword>
<dbReference type="InterPro" id="IPR041701">
    <property type="entry name" value="MetN_ABC"/>
</dbReference>
<dbReference type="FunFam" id="3.40.50.300:FF:000056">
    <property type="entry name" value="Cell division ATP-binding protein FtsE"/>
    <property type="match status" value="1"/>
</dbReference>
<keyword evidence="11" id="KW-1185">Reference proteome</keyword>
<dbReference type="GO" id="GO:0006865">
    <property type="term" value="P:amino acid transport"/>
    <property type="evidence" value="ECO:0007669"/>
    <property type="project" value="UniProtKB-KW"/>
</dbReference>
<dbReference type="PROSITE" id="PS50893">
    <property type="entry name" value="ABC_TRANSPORTER_2"/>
    <property type="match status" value="1"/>
</dbReference>
<dbReference type="EC" id="3.6.3.-" evidence="10"/>
<dbReference type="SMART" id="SM00382">
    <property type="entry name" value="AAA"/>
    <property type="match status" value="1"/>
</dbReference>
<keyword evidence="8" id="KW-0472">Membrane</keyword>
<evidence type="ECO:0000256" key="5">
    <source>
        <dbReference type="ARBA" id="ARBA00022840"/>
    </source>
</evidence>
<evidence type="ECO:0000256" key="2">
    <source>
        <dbReference type="ARBA" id="ARBA00022448"/>
    </source>
</evidence>
<dbReference type="Pfam" id="PF09383">
    <property type="entry name" value="NIL"/>
    <property type="match status" value="1"/>
</dbReference>
<dbReference type="InterPro" id="IPR050086">
    <property type="entry name" value="MetN_ABC_transporter-like"/>
</dbReference>
<evidence type="ECO:0000313" key="10">
    <source>
        <dbReference type="EMBL" id="CAG7646963.1"/>
    </source>
</evidence>
<dbReference type="GO" id="GO:0005886">
    <property type="term" value="C:plasma membrane"/>
    <property type="evidence" value="ECO:0007669"/>
    <property type="project" value="UniProtKB-ARBA"/>
</dbReference>
<dbReference type="AlphaFoldDB" id="A0A916K8T2"/>
<proteinExistence type="inferred from homology"/>